<organism evidence="2 3">
    <name type="scientific">Dactylonectria macrodidyma</name>
    <dbReference type="NCBI Taxonomy" id="307937"/>
    <lineage>
        <taxon>Eukaryota</taxon>
        <taxon>Fungi</taxon>
        <taxon>Dikarya</taxon>
        <taxon>Ascomycota</taxon>
        <taxon>Pezizomycotina</taxon>
        <taxon>Sordariomycetes</taxon>
        <taxon>Hypocreomycetidae</taxon>
        <taxon>Hypocreales</taxon>
        <taxon>Nectriaceae</taxon>
        <taxon>Dactylonectria</taxon>
    </lineage>
</organism>
<dbReference type="OrthoDB" id="5064479at2759"/>
<proteinExistence type="predicted"/>
<feature type="transmembrane region" description="Helical" evidence="1">
    <location>
        <begin position="35"/>
        <end position="54"/>
    </location>
</feature>
<feature type="transmembrane region" description="Helical" evidence="1">
    <location>
        <begin position="12"/>
        <end position="28"/>
    </location>
</feature>
<feature type="transmembrane region" description="Helical" evidence="1">
    <location>
        <begin position="83"/>
        <end position="104"/>
    </location>
</feature>
<protein>
    <submittedName>
        <fullName evidence="2">Uncharacterized protein</fullName>
    </submittedName>
</protein>
<gene>
    <name evidence="2" type="ORF">EDB81DRAFT_787171</name>
</gene>
<keyword evidence="1" id="KW-0472">Membrane</keyword>
<evidence type="ECO:0000256" key="1">
    <source>
        <dbReference type="SAM" id="Phobius"/>
    </source>
</evidence>
<dbReference type="Proteomes" id="UP000738349">
    <property type="component" value="Unassembled WGS sequence"/>
</dbReference>
<dbReference type="AlphaFoldDB" id="A0A9P9FAV6"/>
<accession>A0A9P9FAV6</accession>
<name>A0A9P9FAV6_9HYPO</name>
<evidence type="ECO:0000313" key="3">
    <source>
        <dbReference type="Proteomes" id="UP000738349"/>
    </source>
</evidence>
<evidence type="ECO:0000313" key="2">
    <source>
        <dbReference type="EMBL" id="KAH7156476.1"/>
    </source>
</evidence>
<keyword evidence="1" id="KW-0812">Transmembrane</keyword>
<comment type="caution">
    <text evidence="2">The sequence shown here is derived from an EMBL/GenBank/DDBJ whole genome shotgun (WGS) entry which is preliminary data.</text>
</comment>
<reference evidence="2" key="1">
    <citation type="journal article" date="2021" name="Nat. Commun.">
        <title>Genetic determinants of endophytism in the Arabidopsis root mycobiome.</title>
        <authorList>
            <person name="Mesny F."/>
            <person name="Miyauchi S."/>
            <person name="Thiergart T."/>
            <person name="Pickel B."/>
            <person name="Atanasova L."/>
            <person name="Karlsson M."/>
            <person name="Huettel B."/>
            <person name="Barry K.W."/>
            <person name="Haridas S."/>
            <person name="Chen C."/>
            <person name="Bauer D."/>
            <person name="Andreopoulos W."/>
            <person name="Pangilinan J."/>
            <person name="LaButti K."/>
            <person name="Riley R."/>
            <person name="Lipzen A."/>
            <person name="Clum A."/>
            <person name="Drula E."/>
            <person name="Henrissat B."/>
            <person name="Kohler A."/>
            <person name="Grigoriev I.V."/>
            <person name="Martin F.M."/>
            <person name="Hacquard S."/>
        </authorList>
    </citation>
    <scope>NUCLEOTIDE SEQUENCE</scope>
    <source>
        <strain evidence="2">MPI-CAGE-AT-0147</strain>
    </source>
</reference>
<sequence length="184" mass="20781">MSEVNKPLRAAAFGLWVFLFAVFVTAIIDRTHERWYILIPFCALALSMQAFLLFKLAHYLPTTTARTTEWHDYFYESYEGSKALLALSAVWFFTVAWVIALTFAELVFSGSFSGFLRLLAMLGDIGILFGGLILWFGSPCLLIMLPWVFWMGAKAWWRVVAVQTAAVRLDSGQEEASLGFTGRN</sequence>
<keyword evidence="1" id="KW-1133">Transmembrane helix</keyword>
<feature type="transmembrane region" description="Helical" evidence="1">
    <location>
        <begin position="125"/>
        <end position="149"/>
    </location>
</feature>
<keyword evidence="3" id="KW-1185">Reference proteome</keyword>
<dbReference type="EMBL" id="JAGMUV010000005">
    <property type="protein sequence ID" value="KAH7156476.1"/>
    <property type="molecule type" value="Genomic_DNA"/>
</dbReference>